<dbReference type="AlphaFoldDB" id="A0A8B9C4Q6"/>
<dbReference type="InterPro" id="IPR013106">
    <property type="entry name" value="Ig_V-set"/>
</dbReference>
<dbReference type="PROSITE" id="PS50835">
    <property type="entry name" value="IG_LIKE"/>
    <property type="match status" value="2"/>
</dbReference>
<dbReference type="GeneTree" id="ENSGT00940000153143"/>
<dbReference type="SMART" id="SM00406">
    <property type="entry name" value="IGv"/>
    <property type="match status" value="1"/>
</dbReference>
<dbReference type="Pfam" id="PF07654">
    <property type="entry name" value="C1-set"/>
    <property type="match status" value="1"/>
</dbReference>
<reference evidence="9" key="1">
    <citation type="submission" date="2025-08" db="UniProtKB">
        <authorList>
            <consortium name="Ensembl"/>
        </authorList>
    </citation>
    <scope>IDENTIFICATION</scope>
</reference>
<evidence type="ECO:0000259" key="8">
    <source>
        <dbReference type="PROSITE" id="PS50835"/>
    </source>
</evidence>
<comment type="subcellular location">
    <subcellularLocation>
        <location evidence="1">Membrane</location>
    </subcellularLocation>
</comment>
<dbReference type="InterPro" id="IPR003599">
    <property type="entry name" value="Ig_sub"/>
</dbReference>
<dbReference type="InterPro" id="IPR003597">
    <property type="entry name" value="Ig_C1-set"/>
</dbReference>
<name>A0A8B9C4Q6_9AVES</name>
<evidence type="ECO:0000256" key="3">
    <source>
        <dbReference type="ARBA" id="ARBA00022989"/>
    </source>
</evidence>
<sequence length="290" mass="32915">MLLLPVLALAAAWSCTFPLSGGQRVEQRQAALVHTAVSRRLTVLVVLFSLLLFDGQAQVLLQQRQPSLTKRTSTTAVIDCKVEAIGNFQAAYIHWYRHIPTRAPERLLYVTSTAQINYDKDSYKDKYHSSKRGKNTCTLSVKDIREDDEGTYYCTLSTVSGYYYEVFGSGTKLIVSGNSKPENSEILQTKHKDQLLYVCLIENFYPEVIRVQWVDGADKEVTKNVVKGDVWKSTNDKYSVSTWLTLPVNMTNKNYFCKYDHESQENFKLPIQGIYSLWTHSLKGTGKAPS</sequence>
<keyword evidence="3" id="KW-1133">Transmembrane helix</keyword>
<organism evidence="9 10">
    <name type="scientific">Anser brachyrhynchus</name>
    <name type="common">Pink-footed goose</name>
    <dbReference type="NCBI Taxonomy" id="132585"/>
    <lineage>
        <taxon>Eukaryota</taxon>
        <taxon>Metazoa</taxon>
        <taxon>Chordata</taxon>
        <taxon>Craniata</taxon>
        <taxon>Vertebrata</taxon>
        <taxon>Euteleostomi</taxon>
        <taxon>Archelosauria</taxon>
        <taxon>Archosauria</taxon>
        <taxon>Dinosauria</taxon>
        <taxon>Saurischia</taxon>
        <taxon>Theropoda</taxon>
        <taxon>Coelurosauria</taxon>
        <taxon>Aves</taxon>
        <taxon>Neognathae</taxon>
        <taxon>Galloanserae</taxon>
        <taxon>Anseriformes</taxon>
        <taxon>Anatidae</taxon>
        <taxon>Anserinae</taxon>
        <taxon>Anser</taxon>
    </lineage>
</organism>
<dbReference type="GO" id="GO:0016020">
    <property type="term" value="C:membrane"/>
    <property type="evidence" value="ECO:0007669"/>
    <property type="project" value="UniProtKB-SubCell"/>
</dbReference>
<evidence type="ECO:0000313" key="10">
    <source>
        <dbReference type="Proteomes" id="UP000694426"/>
    </source>
</evidence>
<dbReference type="Gene3D" id="2.60.40.10">
    <property type="entry name" value="Immunoglobulins"/>
    <property type="match status" value="2"/>
</dbReference>
<dbReference type="InterPro" id="IPR013783">
    <property type="entry name" value="Ig-like_fold"/>
</dbReference>
<dbReference type="Pfam" id="PF07686">
    <property type="entry name" value="V-set"/>
    <property type="match status" value="1"/>
</dbReference>
<feature type="chain" id="PRO_5034326006" description="Ig-like domain-containing protein" evidence="7">
    <location>
        <begin position="23"/>
        <end position="290"/>
    </location>
</feature>
<evidence type="ECO:0000256" key="2">
    <source>
        <dbReference type="ARBA" id="ARBA00022692"/>
    </source>
</evidence>
<keyword evidence="6" id="KW-0393">Immunoglobulin domain</keyword>
<keyword evidence="10" id="KW-1185">Reference proteome</keyword>
<dbReference type="InterPro" id="IPR007110">
    <property type="entry name" value="Ig-like_dom"/>
</dbReference>
<dbReference type="Ensembl" id="ENSABRT00000020426.1">
    <property type="protein sequence ID" value="ENSABRP00000014293.1"/>
    <property type="gene ID" value="ENSABRG00000012570.1"/>
</dbReference>
<feature type="domain" description="Ig-like" evidence="8">
    <location>
        <begin position="57"/>
        <end position="157"/>
    </location>
</feature>
<keyword evidence="2" id="KW-0812">Transmembrane</keyword>
<evidence type="ECO:0000256" key="5">
    <source>
        <dbReference type="ARBA" id="ARBA00023170"/>
    </source>
</evidence>
<dbReference type="PANTHER" id="PTHR19256">
    <property type="entry name" value="T-CELL RECEPTOR GAMMA CHAIN"/>
    <property type="match status" value="1"/>
</dbReference>
<dbReference type="FunFam" id="2.60.40.10:FF:001704">
    <property type="entry name" value="Uncharacterized protein"/>
    <property type="match status" value="1"/>
</dbReference>
<dbReference type="SMART" id="SM00407">
    <property type="entry name" value="IGc1"/>
    <property type="match status" value="1"/>
</dbReference>
<feature type="signal peptide" evidence="7">
    <location>
        <begin position="1"/>
        <end position="22"/>
    </location>
</feature>
<dbReference type="InterPro" id="IPR051117">
    <property type="entry name" value="TRG_var/const_region"/>
</dbReference>
<proteinExistence type="predicted"/>
<evidence type="ECO:0000256" key="1">
    <source>
        <dbReference type="ARBA" id="ARBA00004370"/>
    </source>
</evidence>
<dbReference type="SUPFAM" id="SSF48726">
    <property type="entry name" value="Immunoglobulin"/>
    <property type="match status" value="2"/>
</dbReference>
<dbReference type="InterPro" id="IPR036179">
    <property type="entry name" value="Ig-like_dom_sf"/>
</dbReference>
<dbReference type="Proteomes" id="UP000694426">
    <property type="component" value="Unplaced"/>
</dbReference>
<feature type="domain" description="Ig-like" evidence="8">
    <location>
        <begin position="181"/>
        <end position="268"/>
    </location>
</feature>
<evidence type="ECO:0000256" key="6">
    <source>
        <dbReference type="ARBA" id="ARBA00023319"/>
    </source>
</evidence>
<accession>A0A8B9C4Q6</accession>
<dbReference type="PANTHER" id="PTHR19256:SF65">
    <property type="entry name" value="T CELL RECEPTOR GAMMA CONSTANT 1-RELATED"/>
    <property type="match status" value="1"/>
</dbReference>
<evidence type="ECO:0000256" key="4">
    <source>
        <dbReference type="ARBA" id="ARBA00023136"/>
    </source>
</evidence>
<keyword evidence="5" id="KW-0675">Receptor</keyword>
<keyword evidence="4" id="KW-0472">Membrane</keyword>
<evidence type="ECO:0000256" key="7">
    <source>
        <dbReference type="SAM" id="SignalP"/>
    </source>
</evidence>
<protein>
    <recommendedName>
        <fullName evidence="8">Ig-like domain-containing protein</fullName>
    </recommendedName>
</protein>
<keyword evidence="7" id="KW-0732">Signal</keyword>
<reference evidence="9" key="2">
    <citation type="submission" date="2025-09" db="UniProtKB">
        <authorList>
            <consortium name="Ensembl"/>
        </authorList>
    </citation>
    <scope>IDENTIFICATION</scope>
</reference>
<dbReference type="SMART" id="SM00409">
    <property type="entry name" value="IG"/>
    <property type="match status" value="1"/>
</dbReference>
<evidence type="ECO:0000313" key="9">
    <source>
        <dbReference type="Ensembl" id="ENSABRP00000014293.1"/>
    </source>
</evidence>